<dbReference type="CDD" id="cd04485">
    <property type="entry name" value="DnaE_OBF"/>
    <property type="match status" value="1"/>
</dbReference>
<dbReference type="GO" id="GO:0003676">
    <property type="term" value="F:nucleic acid binding"/>
    <property type="evidence" value="ECO:0007669"/>
    <property type="project" value="InterPro"/>
</dbReference>
<reference evidence="11" key="1">
    <citation type="submission" date="2017-09" db="EMBL/GenBank/DDBJ databases">
        <title>Depth-based differentiation of microbial function through sediment-hosted aquifers and enrichment of novel symbionts in the deep terrestrial subsurface.</title>
        <authorList>
            <person name="Probst A.J."/>
            <person name="Ladd B."/>
            <person name="Jarett J.K."/>
            <person name="Geller-Mcgrath D.E."/>
            <person name="Sieber C.M.K."/>
            <person name="Emerson J.B."/>
            <person name="Anantharaman K."/>
            <person name="Thomas B.C."/>
            <person name="Malmstrom R."/>
            <person name="Stieglmeier M."/>
            <person name="Klingl A."/>
            <person name="Woyke T."/>
            <person name="Ryan C.M."/>
            <person name="Banfield J.F."/>
        </authorList>
    </citation>
    <scope>NUCLEOTIDE SEQUENCE [LARGE SCALE GENOMIC DNA]</scope>
</reference>
<dbReference type="Pfam" id="PF02811">
    <property type="entry name" value="PHP"/>
    <property type="match status" value="1"/>
</dbReference>
<evidence type="ECO:0000256" key="8">
    <source>
        <dbReference type="ARBA" id="ARBA00049244"/>
    </source>
</evidence>
<protein>
    <recommendedName>
        <fullName evidence="3">DNA polymerase III subunit alpha</fullName>
        <ecNumber evidence="2">2.7.7.7</ecNumber>
    </recommendedName>
</protein>
<dbReference type="Pfam" id="PF14579">
    <property type="entry name" value="HHH_6"/>
    <property type="match status" value="1"/>
</dbReference>
<keyword evidence="4" id="KW-0808">Transferase</keyword>
<comment type="subcellular location">
    <subcellularLocation>
        <location evidence="1">Cytoplasm</location>
    </subcellularLocation>
</comment>
<dbReference type="Proteomes" id="UP000229080">
    <property type="component" value="Unassembled WGS sequence"/>
</dbReference>
<evidence type="ECO:0000256" key="6">
    <source>
        <dbReference type="ARBA" id="ARBA00022705"/>
    </source>
</evidence>
<dbReference type="InterPro" id="IPR012340">
    <property type="entry name" value="NA-bd_OB-fold"/>
</dbReference>
<name>A0A2H0WV02_9BACT</name>
<dbReference type="AlphaFoldDB" id="A0A2H0WV02"/>
<dbReference type="NCBIfam" id="TIGR00594">
    <property type="entry name" value="polc"/>
    <property type="match status" value="1"/>
</dbReference>
<evidence type="ECO:0000256" key="7">
    <source>
        <dbReference type="ARBA" id="ARBA00022932"/>
    </source>
</evidence>
<evidence type="ECO:0000256" key="3">
    <source>
        <dbReference type="ARBA" id="ARBA00019114"/>
    </source>
</evidence>
<dbReference type="InterPro" id="IPR040982">
    <property type="entry name" value="DNA_pol3_finger"/>
</dbReference>
<dbReference type="NCBIfam" id="NF005298">
    <property type="entry name" value="PRK06826.1"/>
    <property type="match status" value="1"/>
</dbReference>
<dbReference type="Gene3D" id="1.10.10.1600">
    <property type="entry name" value="Bacterial DNA polymerase III alpha subunit, thumb domain"/>
    <property type="match status" value="1"/>
</dbReference>
<evidence type="ECO:0000313" key="10">
    <source>
        <dbReference type="EMBL" id="PIS16493.1"/>
    </source>
</evidence>
<gene>
    <name evidence="10" type="ORF">COT61_03640</name>
</gene>
<dbReference type="PANTHER" id="PTHR32294:SF0">
    <property type="entry name" value="DNA POLYMERASE III SUBUNIT ALPHA"/>
    <property type="match status" value="1"/>
</dbReference>
<dbReference type="GO" id="GO:0006260">
    <property type="term" value="P:DNA replication"/>
    <property type="evidence" value="ECO:0007669"/>
    <property type="project" value="UniProtKB-KW"/>
</dbReference>
<dbReference type="Pfam" id="PF01336">
    <property type="entry name" value="tRNA_anti-codon"/>
    <property type="match status" value="1"/>
</dbReference>
<keyword evidence="6" id="KW-0235">DNA replication</keyword>
<dbReference type="InterPro" id="IPR041931">
    <property type="entry name" value="DNA_pol3_alpha_thumb_dom"/>
</dbReference>
<dbReference type="Pfam" id="PF07733">
    <property type="entry name" value="DNA_pol3_alpha"/>
    <property type="match status" value="1"/>
</dbReference>
<dbReference type="Gene3D" id="3.20.20.140">
    <property type="entry name" value="Metal-dependent hydrolases"/>
    <property type="match status" value="1"/>
</dbReference>
<evidence type="ECO:0000256" key="2">
    <source>
        <dbReference type="ARBA" id="ARBA00012417"/>
    </source>
</evidence>
<feature type="domain" description="Polymerase/histidinol phosphatase N-terminal" evidence="9">
    <location>
        <begin position="4"/>
        <end position="71"/>
    </location>
</feature>
<dbReference type="EC" id="2.7.7.7" evidence="2"/>
<dbReference type="EMBL" id="PEZF01000116">
    <property type="protein sequence ID" value="PIS16493.1"/>
    <property type="molecule type" value="Genomic_DNA"/>
</dbReference>
<dbReference type="NCBIfam" id="NF004226">
    <property type="entry name" value="PRK05673.1"/>
    <property type="match status" value="1"/>
</dbReference>
<dbReference type="PANTHER" id="PTHR32294">
    <property type="entry name" value="DNA POLYMERASE III SUBUNIT ALPHA"/>
    <property type="match status" value="1"/>
</dbReference>
<dbReference type="Gene3D" id="1.10.150.870">
    <property type="match status" value="1"/>
</dbReference>
<keyword evidence="7" id="KW-0239">DNA-directed DNA polymerase</keyword>
<comment type="caution">
    <text evidence="10">The sequence shown here is derived from an EMBL/GenBank/DDBJ whole genome shotgun (WGS) entry which is preliminary data.</text>
</comment>
<dbReference type="InterPro" id="IPR016195">
    <property type="entry name" value="Pol/histidinol_Pase-like"/>
</dbReference>
<organism evidence="10 11">
    <name type="scientific">Candidatus Portnoybacteria bacterium CG09_land_8_20_14_0_10_44_13</name>
    <dbReference type="NCBI Taxonomy" id="1974811"/>
    <lineage>
        <taxon>Bacteria</taxon>
        <taxon>Candidatus Portnoyibacteriota</taxon>
    </lineage>
</organism>
<comment type="catalytic activity">
    <reaction evidence="8">
        <text>DNA(n) + a 2'-deoxyribonucleoside 5'-triphosphate = DNA(n+1) + diphosphate</text>
        <dbReference type="Rhea" id="RHEA:22508"/>
        <dbReference type="Rhea" id="RHEA-COMP:17339"/>
        <dbReference type="Rhea" id="RHEA-COMP:17340"/>
        <dbReference type="ChEBI" id="CHEBI:33019"/>
        <dbReference type="ChEBI" id="CHEBI:61560"/>
        <dbReference type="ChEBI" id="CHEBI:173112"/>
        <dbReference type="EC" id="2.7.7.7"/>
    </reaction>
</comment>
<dbReference type="GO" id="GO:0003887">
    <property type="term" value="F:DNA-directed DNA polymerase activity"/>
    <property type="evidence" value="ECO:0007669"/>
    <property type="project" value="UniProtKB-KW"/>
</dbReference>
<dbReference type="InterPro" id="IPR004365">
    <property type="entry name" value="NA-bd_OB_tRNA"/>
</dbReference>
<dbReference type="InterPro" id="IPR004805">
    <property type="entry name" value="DnaE2/DnaE/PolC"/>
</dbReference>
<dbReference type="GO" id="GO:0008408">
    <property type="term" value="F:3'-5' exonuclease activity"/>
    <property type="evidence" value="ECO:0007669"/>
    <property type="project" value="InterPro"/>
</dbReference>
<dbReference type="InterPro" id="IPR004013">
    <property type="entry name" value="PHP_dom"/>
</dbReference>
<dbReference type="InterPro" id="IPR011708">
    <property type="entry name" value="DNA_pol3_alpha_NTPase_dom"/>
</dbReference>
<evidence type="ECO:0000256" key="5">
    <source>
        <dbReference type="ARBA" id="ARBA00022695"/>
    </source>
</evidence>
<evidence type="ECO:0000256" key="1">
    <source>
        <dbReference type="ARBA" id="ARBA00004496"/>
    </source>
</evidence>
<evidence type="ECO:0000259" key="9">
    <source>
        <dbReference type="SMART" id="SM00481"/>
    </source>
</evidence>
<dbReference type="InterPro" id="IPR003141">
    <property type="entry name" value="Pol/His_phosphatase_N"/>
</dbReference>
<dbReference type="CDD" id="cd12113">
    <property type="entry name" value="PHP_PolIIIA_DnaE3"/>
    <property type="match status" value="1"/>
</dbReference>
<proteinExistence type="predicted"/>
<dbReference type="SUPFAM" id="SSF89550">
    <property type="entry name" value="PHP domain-like"/>
    <property type="match status" value="1"/>
</dbReference>
<sequence length="1052" mass="118919">MRFTHLHVHSHYSLLDGLPKINDLISRVKDLGMDSVALTDHGVMYGVVEFYKKAVKEGVKPIIGNEMYLAPRTRFDKEARIDQKAFHLLLLAKNKAGYENLIKLTTKAHLEGFYYKPRIDKELLREHADGLIGLTACLSGEIPRAIIAGNIEKAEELTAEYREILGPENFYLEVQHHPNLEYQEKVNQALIKLGKKLKISLVATHDVHYLNPDDADAQDILMAVQTGAKTDDEGRLTMTGENFSLQPPEQMIKWFSEIPEAIENTQKIVEQCNFQLKLGEIQLPHLKVPTGKTPEEYLKELCQRGLAQRYENITKEISDRLKYELGVIGKTGFASYFLIVQDFVNWSKNSGVIVGPGRGSAAGSLVSYLLNITDIDPLRYDLLFERFLNPERISMPDIDLDFADARRDEVIAYIREKYGEDHVAQIITFGTMAARAAIRDVGRVLNYPYTFCDQLAKMIPFGLTLQKAIDESAELGHAYKTDNGARKIINMAIKLEGVVRHASTHACGLVITRQTLDELTPRQHPAGDEKTIVTQYEMHSIEDLGLLKMDLLGLKNLTIIENALKIIKNTCNETIDISRLPLDDKPTYELLQEGKTTGVFQLESGGMKRNLKELKPTQFEDIIAMVALYRPGPIEFIPEFIARKHGLKEIEYLHPKLETILKNTYGICVYQEQLMAIAKELAGFTLAEADILRKAVGKKIKKLLDEQRGKMMNGMIRNGISEEIASKIWQWAEPFASYGFNRSHAACYAMVGYQTAYLKAHFPTEFMSALMTSEENDIERVSFLVDECQTMGVQILPPNINESLANFTVIETNQIRFGLRAIKNVGDNVVKTIINEKKANGPYKSISDFLERVQTKDLNKKSLESLVKSGAFDALGERNEFLLNMETLLSYAKETQKNKSNGQISLFGSNSKVANHQLKLAEVPPATKKEKLFWERELLGLYISGHPMREYKELLEKNSLPIGKITKQMAGKQVKVGGIINKIRKIVTRTGRPMLFVQIEDSQSKTEVIVFPNVLDKTATIWQEDKMVLITGKVSDRDEEIKIICDSVKEIT</sequence>
<accession>A0A2H0WV02</accession>
<dbReference type="Gene3D" id="2.40.50.140">
    <property type="entry name" value="Nucleic acid-binding proteins"/>
    <property type="match status" value="1"/>
</dbReference>
<dbReference type="GO" id="GO:0005737">
    <property type="term" value="C:cytoplasm"/>
    <property type="evidence" value="ECO:0007669"/>
    <property type="project" value="UniProtKB-SubCell"/>
</dbReference>
<evidence type="ECO:0000313" key="11">
    <source>
        <dbReference type="Proteomes" id="UP000229080"/>
    </source>
</evidence>
<evidence type="ECO:0000256" key="4">
    <source>
        <dbReference type="ARBA" id="ARBA00022679"/>
    </source>
</evidence>
<keyword evidence="5" id="KW-0548">Nucleotidyltransferase</keyword>
<dbReference type="Pfam" id="PF17657">
    <property type="entry name" value="DNA_pol3_finger"/>
    <property type="match status" value="1"/>
</dbReference>
<dbReference type="InterPro" id="IPR029460">
    <property type="entry name" value="DNAPol_HHH"/>
</dbReference>
<dbReference type="SMART" id="SM00481">
    <property type="entry name" value="POLIIIAc"/>
    <property type="match status" value="1"/>
</dbReference>